<organism evidence="2 3">
    <name type="scientific">Gossypium schwendimanii</name>
    <name type="common">Cotton</name>
    <dbReference type="NCBI Taxonomy" id="34291"/>
    <lineage>
        <taxon>Eukaryota</taxon>
        <taxon>Viridiplantae</taxon>
        <taxon>Streptophyta</taxon>
        <taxon>Embryophyta</taxon>
        <taxon>Tracheophyta</taxon>
        <taxon>Spermatophyta</taxon>
        <taxon>Magnoliopsida</taxon>
        <taxon>eudicotyledons</taxon>
        <taxon>Gunneridae</taxon>
        <taxon>Pentapetalae</taxon>
        <taxon>rosids</taxon>
        <taxon>malvids</taxon>
        <taxon>Malvales</taxon>
        <taxon>Malvaceae</taxon>
        <taxon>Malvoideae</taxon>
        <taxon>Gossypium</taxon>
    </lineage>
</organism>
<evidence type="ECO:0008006" key="4">
    <source>
        <dbReference type="Google" id="ProtNLM"/>
    </source>
</evidence>
<proteinExistence type="predicted"/>
<keyword evidence="3" id="KW-1185">Reference proteome</keyword>
<feature type="compositionally biased region" description="Low complexity" evidence="1">
    <location>
        <begin position="12"/>
        <end position="25"/>
    </location>
</feature>
<dbReference type="InterPro" id="IPR052929">
    <property type="entry name" value="RNase_H-like_EbsB-rel"/>
</dbReference>
<dbReference type="PANTHER" id="PTHR47074:SF48">
    <property type="entry name" value="POLYNUCLEOTIDYL TRANSFERASE, RIBONUCLEASE H-LIKE SUPERFAMILY PROTEIN"/>
    <property type="match status" value="1"/>
</dbReference>
<evidence type="ECO:0000313" key="3">
    <source>
        <dbReference type="Proteomes" id="UP000593576"/>
    </source>
</evidence>
<dbReference type="PANTHER" id="PTHR47074">
    <property type="entry name" value="BNAC02G40300D PROTEIN"/>
    <property type="match status" value="1"/>
</dbReference>
<reference evidence="2 3" key="1">
    <citation type="journal article" date="2019" name="Genome Biol. Evol.">
        <title>Insights into the evolution of the New World diploid cottons (Gossypium, subgenus Houzingenia) based on genome sequencing.</title>
        <authorList>
            <person name="Grover C.E."/>
            <person name="Arick M.A. 2nd"/>
            <person name="Thrash A."/>
            <person name="Conover J.L."/>
            <person name="Sanders W.S."/>
            <person name="Peterson D.G."/>
            <person name="Frelichowski J.E."/>
            <person name="Scheffler J.A."/>
            <person name="Scheffler B.E."/>
            <person name="Wendel J.F."/>
        </authorList>
    </citation>
    <scope>NUCLEOTIDE SEQUENCE [LARGE SCALE GENOMIC DNA]</scope>
    <source>
        <strain evidence="2">1</strain>
        <tissue evidence="2">Leaf</tissue>
    </source>
</reference>
<dbReference type="EMBL" id="JABFAF010268116">
    <property type="protein sequence ID" value="MBA0877417.1"/>
    <property type="molecule type" value="Genomic_DNA"/>
</dbReference>
<sequence length="174" mass="19773">MGSNPGGLMAMQPQPQQQQQQSQQQHGSQAAFGNMGTAQNLQSNMAALQNNPNFAQQRQQNQQGVEEDAKVTWDRATALSKEFRIFNFLEDPLLQRKLEKKAWKKPHRGMIKINFDASVYDKKAFYGLVARDANGFVLGGRTGFVNKEMHIEWAEIQAMEESINFARSNNWKNV</sequence>
<feature type="region of interest" description="Disordered" evidence="1">
    <location>
        <begin position="1"/>
        <end position="44"/>
    </location>
</feature>
<evidence type="ECO:0000313" key="2">
    <source>
        <dbReference type="EMBL" id="MBA0877417.1"/>
    </source>
</evidence>
<name>A0A7J9N2S3_GOSSC</name>
<dbReference type="Proteomes" id="UP000593576">
    <property type="component" value="Unassembled WGS sequence"/>
</dbReference>
<feature type="non-terminal residue" evidence="2">
    <location>
        <position position="174"/>
    </location>
</feature>
<evidence type="ECO:0000256" key="1">
    <source>
        <dbReference type="SAM" id="MobiDB-lite"/>
    </source>
</evidence>
<comment type="caution">
    <text evidence="2">The sequence shown here is derived from an EMBL/GenBank/DDBJ whole genome shotgun (WGS) entry which is preliminary data.</text>
</comment>
<protein>
    <recommendedName>
        <fullName evidence="4">RNase H type-1 domain-containing protein</fullName>
    </recommendedName>
</protein>
<dbReference type="OrthoDB" id="994311at2759"/>
<gene>
    <name evidence="2" type="ORF">Goshw_029662</name>
</gene>
<accession>A0A7J9N2S3</accession>
<dbReference type="AlphaFoldDB" id="A0A7J9N2S3"/>